<feature type="compositionally biased region" description="Basic and acidic residues" evidence="1">
    <location>
        <begin position="154"/>
        <end position="164"/>
    </location>
</feature>
<feature type="compositionally biased region" description="Polar residues" evidence="1">
    <location>
        <begin position="70"/>
        <end position="85"/>
    </location>
</feature>
<feature type="compositionally biased region" description="Basic and acidic residues" evidence="1">
    <location>
        <begin position="31"/>
        <end position="50"/>
    </location>
</feature>
<feature type="compositionally biased region" description="Low complexity" evidence="1">
    <location>
        <begin position="1019"/>
        <end position="1031"/>
    </location>
</feature>
<evidence type="ECO:0000256" key="1">
    <source>
        <dbReference type="SAM" id="MobiDB-lite"/>
    </source>
</evidence>
<sequence>MQNTGINKNEGTNIKAEDKQTSKKSKSQKRNSKEEKLQKLKDASVKDREISTTIGRYKRPKNTDEVLELSKSQQITISKPLSKSQPRIWPGSLDNLPSPEGSKPFPLEKSKSKSGSSLFDRNRIIIPNDDKGEKSRKKKGRWKSLLSVTWFGGKQDKNKNEKTKASNTQTTEDSESFIFKSNEVIESKPTTPTSPTSNIPENINTEDKSDIAHSVSQEISENLKGNDLDKIHSENQESKQKSKMIHDKVKQKGVYNVKTPTEIYNDSRKEEKHGANEITTACSTEDHLDNKPYNVITPTELSAKKMSITSTSSVLDDDVFRFDSPAIHRKDQERRKARLFPNMNPMEQSQNYIYIQNGGENMQPIYQSNHTNRPVDSDKQQQNYTSVQNNVYSSTGPLHQGHFEHGNLPQKQNIYGVPIDAIPLNIQGRPLPPRPLIINQYNKAPYNKDDIYGINSYYPKHHMNEGIYSTGPCNSKNPQAIPIRSRDQLNLPLQNHTVGSQNELYFQRSNSLNYGKQVYAQPSTLLNNNQMQVYRNNVLPTHHPVSHTSSDSNFHQQQIGQYRQRASDLHAAAIHNSRYNRDNQQNVPRQRSVTVGNGIREPIYANDSQKGKLMMSNEKNDSLYVQKNNETHVRPFVNNDPKTGLSQQTVNQMKNNPNIPQNQQLQYQLMPIVPRDNHVKRSHSSLAYSGISDSEYIQLLRNQDHQNMSINNQPIYGYSGAQYKSNMMQPGGYGVRQRINVYKEQPTYDIYNNPYNPKSYPHHTVRSGMPVRRSNSSAFPSKNVYQVQPNSRADLAGHQSQTIHRLLGLNKSDLHIRRSKTMAHQKVRNLHQEANRLHTSQSMHNPNMYMQNYAVNHIQGNPYQNAVNLEGFDEVDRFRSLSLHNSAVNTPLSRSRTSLSLKEDNDHLHSVQNYERNESYQQYPSFNKNSVINAATNVQSNPKYNTKQTSSLKEAYDNQNLHIQMTQKLEEVETDGNKLGPNKTINNVSNINNEHKTLLLQNSTSSNQNTIGNRHNTLSAQNSTSSIQSESSQPMIDNHLEKHKVMLFKEFGVDMDGLIDNLESEDNNISNANGTRDVSKPVISSKTVEIKTSTEINTESENKTEPITDITQKNKRLALNDKKNIPTSPTVTNNCIRLMEPPSSL</sequence>
<feature type="region of interest" description="Disordered" evidence="1">
    <location>
        <begin position="221"/>
        <end position="246"/>
    </location>
</feature>
<evidence type="ECO:0000313" key="3">
    <source>
        <dbReference type="Proteomes" id="UP001497623"/>
    </source>
</evidence>
<feature type="region of interest" description="Disordered" evidence="1">
    <location>
        <begin position="153"/>
        <end position="208"/>
    </location>
</feature>
<dbReference type="Proteomes" id="UP001497623">
    <property type="component" value="Unassembled WGS sequence"/>
</dbReference>
<reference evidence="2 3" key="1">
    <citation type="submission" date="2024-05" db="EMBL/GenBank/DDBJ databases">
        <authorList>
            <person name="Wallberg A."/>
        </authorList>
    </citation>
    <scope>NUCLEOTIDE SEQUENCE [LARGE SCALE GENOMIC DNA]</scope>
</reference>
<comment type="caution">
    <text evidence="2">The sequence shown here is derived from an EMBL/GenBank/DDBJ whole genome shotgun (WGS) entry which is preliminary data.</text>
</comment>
<organism evidence="2 3">
    <name type="scientific">Meganyctiphanes norvegica</name>
    <name type="common">Northern krill</name>
    <name type="synonym">Thysanopoda norvegica</name>
    <dbReference type="NCBI Taxonomy" id="48144"/>
    <lineage>
        <taxon>Eukaryota</taxon>
        <taxon>Metazoa</taxon>
        <taxon>Ecdysozoa</taxon>
        <taxon>Arthropoda</taxon>
        <taxon>Crustacea</taxon>
        <taxon>Multicrustacea</taxon>
        <taxon>Malacostraca</taxon>
        <taxon>Eumalacostraca</taxon>
        <taxon>Eucarida</taxon>
        <taxon>Euphausiacea</taxon>
        <taxon>Euphausiidae</taxon>
        <taxon>Meganyctiphanes</taxon>
    </lineage>
</organism>
<keyword evidence="3" id="KW-1185">Reference proteome</keyword>
<feature type="compositionally biased region" description="Polar residues" evidence="1">
    <location>
        <begin position="1005"/>
        <end position="1018"/>
    </location>
</feature>
<name>A0AAV2RJ85_MEGNR</name>
<feature type="compositionally biased region" description="Basic and acidic residues" evidence="1">
    <location>
        <begin position="224"/>
        <end position="246"/>
    </location>
</feature>
<protein>
    <submittedName>
        <fullName evidence="2">Uncharacterized protein</fullName>
    </submittedName>
</protein>
<feature type="region of interest" description="Disordered" evidence="1">
    <location>
        <begin position="1"/>
        <end position="141"/>
    </location>
</feature>
<feature type="compositionally biased region" description="Low complexity" evidence="1">
    <location>
        <begin position="187"/>
        <end position="197"/>
    </location>
</feature>
<feature type="compositionally biased region" description="Polar residues" evidence="1">
    <location>
        <begin position="1"/>
        <end position="12"/>
    </location>
</feature>
<feature type="region of interest" description="Disordered" evidence="1">
    <location>
        <begin position="1005"/>
        <end position="1031"/>
    </location>
</feature>
<feature type="compositionally biased region" description="Basic and acidic residues" evidence="1">
    <location>
        <begin position="120"/>
        <end position="133"/>
    </location>
</feature>
<dbReference type="EMBL" id="CAXKWB010023011">
    <property type="protein sequence ID" value="CAL4124802.1"/>
    <property type="molecule type" value="Genomic_DNA"/>
</dbReference>
<proteinExistence type="predicted"/>
<gene>
    <name evidence="2" type="ORF">MNOR_LOCUS24779</name>
</gene>
<accession>A0AAV2RJ85</accession>
<dbReference type="AlphaFoldDB" id="A0AAV2RJ85"/>
<evidence type="ECO:0000313" key="2">
    <source>
        <dbReference type="EMBL" id="CAL4124802.1"/>
    </source>
</evidence>